<name>A0ABQ9EY80_TEGGR</name>
<evidence type="ECO:0000256" key="1">
    <source>
        <dbReference type="SAM" id="MobiDB-lite"/>
    </source>
</evidence>
<keyword evidence="3" id="KW-1185">Reference proteome</keyword>
<evidence type="ECO:0000313" key="3">
    <source>
        <dbReference type="Proteomes" id="UP001217089"/>
    </source>
</evidence>
<sequence length="195" mass="22393">MASSESSDSRTNSLTNRSNTASSHNDEDFPHNEFKGWLMKRSKCRESGRSNGFCYKIQIYFMATHPRIKAKDGGRSFYIHADNENLQNDWMQAICFAKAAGRAGDNSQACVIQEMFSHFFVDNLSQCYIVVFFYGYRCRINRDQFNSFTSPLVLIHAKYVKTLTESGFDPISTSRICTCILIIKFFKQAYKTSLL</sequence>
<dbReference type="SUPFAM" id="SSF50729">
    <property type="entry name" value="PH domain-like"/>
    <property type="match status" value="1"/>
</dbReference>
<accession>A0ABQ9EY80</accession>
<evidence type="ECO:0000313" key="2">
    <source>
        <dbReference type="EMBL" id="KAJ8309256.1"/>
    </source>
</evidence>
<feature type="region of interest" description="Disordered" evidence="1">
    <location>
        <begin position="1"/>
        <end position="27"/>
    </location>
</feature>
<reference evidence="2 3" key="1">
    <citation type="submission" date="2022-12" db="EMBL/GenBank/DDBJ databases">
        <title>Chromosome-level genome of Tegillarca granosa.</title>
        <authorList>
            <person name="Kim J."/>
        </authorList>
    </citation>
    <scope>NUCLEOTIDE SEQUENCE [LARGE SCALE GENOMIC DNA]</scope>
    <source>
        <strain evidence="2">Teg-2019</strain>
        <tissue evidence="2">Adductor muscle</tissue>
    </source>
</reference>
<gene>
    <name evidence="2" type="ORF">KUTeg_014130</name>
</gene>
<dbReference type="EMBL" id="JARBDR010000657">
    <property type="protein sequence ID" value="KAJ8309256.1"/>
    <property type="molecule type" value="Genomic_DNA"/>
</dbReference>
<feature type="compositionally biased region" description="Polar residues" evidence="1">
    <location>
        <begin position="1"/>
        <end position="23"/>
    </location>
</feature>
<comment type="caution">
    <text evidence="2">The sequence shown here is derived from an EMBL/GenBank/DDBJ whole genome shotgun (WGS) entry which is preliminary data.</text>
</comment>
<evidence type="ECO:0008006" key="4">
    <source>
        <dbReference type="Google" id="ProtNLM"/>
    </source>
</evidence>
<proteinExistence type="predicted"/>
<dbReference type="Proteomes" id="UP001217089">
    <property type="component" value="Unassembled WGS sequence"/>
</dbReference>
<protein>
    <recommendedName>
        <fullName evidence="4">PH domain-containing protein</fullName>
    </recommendedName>
</protein>
<organism evidence="2 3">
    <name type="scientific">Tegillarca granosa</name>
    <name type="common">Malaysian cockle</name>
    <name type="synonym">Anadara granosa</name>
    <dbReference type="NCBI Taxonomy" id="220873"/>
    <lineage>
        <taxon>Eukaryota</taxon>
        <taxon>Metazoa</taxon>
        <taxon>Spiralia</taxon>
        <taxon>Lophotrochozoa</taxon>
        <taxon>Mollusca</taxon>
        <taxon>Bivalvia</taxon>
        <taxon>Autobranchia</taxon>
        <taxon>Pteriomorphia</taxon>
        <taxon>Arcoida</taxon>
        <taxon>Arcoidea</taxon>
        <taxon>Arcidae</taxon>
        <taxon>Tegillarca</taxon>
    </lineage>
</organism>